<organism evidence="3 4">
    <name type="scientific">Rehmannia glutinosa</name>
    <name type="common">Chinese foxglove</name>
    <dbReference type="NCBI Taxonomy" id="99300"/>
    <lineage>
        <taxon>Eukaryota</taxon>
        <taxon>Viridiplantae</taxon>
        <taxon>Streptophyta</taxon>
        <taxon>Embryophyta</taxon>
        <taxon>Tracheophyta</taxon>
        <taxon>Spermatophyta</taxon>
        <taxon>Magnoliopsida</taxon>
        <taxon>eudicotyledons</taxon>
        <taxon>Gunneridae</taxon>
        <taxon>Pentapetalae</taxon>
        <taxon>asterids</taxon>
        <taxon>lamiids</taxon>
        <taxon>Lamiales</taxon>
        <taxon>Orobanchaceae</taxon>
        <taxon>Rehmannieae</taxon>
        <taxon>Rehmannia</taxon>
    </lineage>
</organism>
<reference evidence="3 4" key="1">
    <citation type="journal article" date="2021" name="Comput. Struct. Biotechnol. J.">
        <title>De novo genome assembly of the potent medicinal plant Rehmannia glutinosa using nanopore technology.</title>
        <authorList>
            <person name="Ma L."/>
            <person name="Dong C."/>
            <person name="Song C."/>
            <person name="Wang X."/>
            <person name="Zheng X."/>
            <person name="Niu Y."/>
            <person name="Chen S."/>
            <person name="Feng W."/>
        </authorList>
    </citation>
    <scope>NUCLEOTIDE SEQUENCE [LARGE SCALE GENOMIC DNA]</scope>
    <source>
        <strain evidence="3">DH-2019</strain>
    </source>
</reference>
<dbReference type="InterPro" id="IPR005162">
    <property type="entry name" value="Retrotrans_gag_dom"/>
</dbReference>
<evidence type="ECO:0000259" key="2">
    <source>
        <dbReference type="Pfam" id="PF03732"/>
    </source>
</evidence>
<feature type="region of interest" description="Disordered" evidence="1">
    <location>
        <begin position="184"/>
        <end position="246"/>
    </location>
</feature>
<evidence type="ECO:0000313" key="3">
    <source>
        <dbReference type="EMBL" id="KAK6124728.1"/>
    </source>
</evidence>
<name>A0ABR0UR17_REHGL</name>
<gene>
    <name evidence="3" type="ORF">DH2020_041529</name>
</gene>
<evidence type="ECO:0000256" key="1">
    <source>
        <dbReference type="SAM" id="MobiDB-lite"/>
    </source>
</evidence>
<comment type="caution">
    <text evidence="3">The sequence shown here is derived from an EMBL/GenBank/DDBJ whole genome shotgun (WGS) entry which is preliminary data.</text>
</comment>
<accession>A0ABR0UR17</accession>
<feature type="domain" description="Retrotransposon gag" evidence="2">
    <location>
        <begin position="65"/>
        <end position="143"/>
    </location>
</feature>
<protein>
    <recommendedName>
        <fullName evidence="2">Retrotransposon gag domain-containing protein</fullName>
    </recommendedName>
</protein>
<evidence type="ECO:0000313" key="4">
    <source>
        <dbReference type="Proteomes" id="UP001318860"/>
    </source>
</evidence>
<dbReference type="Proteomes" id="UP001318860">
    <property type="component" value="Unassembled WGS sequence"/>
</dbReference>
<proteinExistence type="predicted"/>
<feature type="compositionally biased region" description="Polar residues" evidence="1">
    <location>
        <begin position="197"/>
        <end position="210"/>
    </location>
</feature>
<dbReference type="EMBL" id="JABTTQ020002317">
    <property type="protein sequence ID" value="KAK6124728.1"/>
    <property type="molecule type" value="Genomic_DNA"/>
</dbReference>
<sequence>MARRRVSTTHDQEDNVSLNQIREQVLRNQGHERNENQPPLEQNLLDIVAQLRRHLRDNNALSIIWWERIKMKRNINDMTWVDFENEFLEEFFHLKVTNRHYDEFTEFRQGDLPVEEAVRNFNRLARLCPELVREEKERVRLMLKMFRPEIALNVTSGVNRPQTAEECLSSALIAEHYLNNMKVHNSQQRQPSKENQNRINYGAQKSQSVNRIGKETTTKGNIGTETRRKQTGRRTTKQTSQISTMF</sequence>
<keyword evidence="4" id="KW-1185">Reference proteome</keyword>
<dbReference type="Pfam" id="PF03732">
    <property type="entry name" value="Retrotrans_gag"/>
    <property type="match status" value="1"/>
</dbReference>